<organism evidence="2 3">
    <name type="scientific">Sphagnum troendelagicum</name>
    <dbReference type="NCBI Taxonomy" id="128251"/>
    <lineage>
        <taxon>Eukaryota</taxon>
        <taxon>Viridiplantae</taxon>
        <taxon>Streptophyta</taxon>
        <taxon>Embryophyta</taxon>
        <taxon>Bryophyta</taxon>
        <taxon>Sphagnophytina</taxon>
        <taxon>Sphagnopsida</taxon>
        <taxon>Sphagnales</taxon>
        <taxon>Sphagnaceae</taxon>
        <taxon>Sphagnum</taxon>
    </lineage>
</organism>
<dbReference type="EMBL" id="OZ019908">
    <property type="protein sequence ID" value="CAK9207371.1"/>
    <property type="molecule type" value="Genomic_DNA"/>
</dbReference>
<dbReference type="PANTHER" id="PTHR35286:SF1">
    <property type="entry name" value="EXPRESSED PROTEIN"/>
    <property type="match status" value="1"/>
</dbReference>
<gene>
    <name evidence="2" type="ORF">CSSPTR1EN2_LOCUS8768</name>
</gene>
<feature type="compositionally biased region" description="Basic and acidic residues" evidence="1">
    <location>
        <begin position="19"/>
        <end position="37"/>
    </location>
</feature>
<feature type="region of interest" description="Disordered" evidence="1">
    <location>
        <begin position="1"/>
        <end position="37"/>
    </location>
</feature>
<dbReference type="PANTHER" id="PTHR35286">
    <property type="entry name" value="EXPRESSED PROTEIN"/>
    <property type="match status" value="1"/>
</dbReference>
<name>A0ABP0TX45_9BRYO</name>
<evidence type="ECO:0000313" key="2">
    <source>
        <dbReference type="EMBL" id="CAK9207371.1"/>
    </source>
</evidence>
<accession>A0ABP0TX45</accession>
<dbReference type="Proteomes" id="UP001497512">
    <property type="component" value="Chromosome 16"/>
</dbReference>
<protein>
    <submittedName>
        <fullName evidence="2">Uncharacterized protein</fullName>
    </submittedName>
</protein>
<evidence type="ECO:0000256" key="1">
    <source>
        <dbReference type="SAM" id="MobiDB-lite"/>
    </source>
</evidence>
<keyword evidence="3" id="KW-1185">Reference proteome</keyword>
<proteinExistence type="predicted"/>
<sequence length="157" mass="17321">MARTAMQIAASGPAAGRAESVDKTERTGEESNRAKLAQEEASLSEAIVKLILDGRWELLNPNSGNSVAVGDHHVCVGYEEDAASGYRTWEWHGHVLVYDGEHGYVPEYIYGNFFELLVKTPPTSSRSHYEGFLNRPSLGLGEIINGIQKRASQRNNF</sequence>
<reference evidence="2" key="1">
    <citation type="submission" date="2024-02" db="EMBL/GenBank/DDBJ databases">
        <authorList>
            <consortium name="ELIXIR-Norway"/>
            <consortium name="Elixir Norway"/>
        </authorList>
    </citation>
    <scope>NUCLEOTIDE SEQUENCE</scope>
</reference>
<evidence type="ECO:0000313" key="3">
    <source>
        <dbReference type="Proteomes" id="UP001497512"/>
    </source>
</evidence>